<evidence type="ECO:0000259" key="1">
    <source>
        <dbReference type="Pfam" id="PF13614"/>
    </source>
</evidence>
<dbReference type="CDD" id="cd02042">
    <property type="entry name" value="ParAB_family"/>
    <property type="match status" value="1"/>
</dbReference>
<dbReference type="PIRSF" id="PIRSF009320">
    <property type="entry name" value="Nuc_binding_HP_1000"/>
    <property type="match status" value="1"/>
</dbReference>
<name>A0AAE3XQH6_9BACT</name>
<organism evidence="2 3">
    <name type="scientific">Aureibacter tunicatorum</name>
    <dbReference type="NCBI Taxonomy" id="866807"/>
    <lineage>
        <taxon>Bacteria</taxon>
        <taxon>Pseudomonadati</taxon>
        <taxon>Bacteroidota</taxon>
        <taxon>Cytophagia</taxon>
        <taxon>Cytophagales</taxon>
        <taxon>Persicobacteraceae</taxon>
        <taxon>Aureibacter</taxon>
    </lineage>
</organism>
<proteinExistence type="predicted"/>
<dbReference type="SUPFAM" id="SSF52540">
    <property type="entry name" value="P-loop containing nucleoside triphosphate hydrolases"/>
    <property type="match status" value="1"/>
</dbReference>
<dbReference type="Gene3D" id="3.40.50.300">
    <property type="entry name" value="P-loop containing nucleotide triphosphate hydrolases"/>
    <property type="match status" value="1"/>
</dbReference>
<comment type="caution">
    <text evidence="2">The sequence shown here is derived from an EMBL/GenBank/DDBJ whole genome shotgun (WGS) entry which is preliminary data.</text>
</comment>
<dbReference type="PANTHER" id="PTHR13696:SF99">
    <property type="entry name" value="COBYRINIC ACID AC-DIAMIDE SYNTHASE"/>
    <property type="match status" value="1"/>
</dbReference>
<dbReference type="PANTHER" id="PTHR13696">
    <property type="entry name" value="P-LOOP CONTAINING NUCLEOSIDE TRIPHOSPHATE HYDROLASE"/>
    <property type="match status" value="1"/>
</dbReference>
<feature type="domain" description="AAA" evidence="1">
    <location>
        <begin position="2"/>
        <end position="173"/>
    </location>
</feature>
<gene>
    <name evidence="2" type="ORF">HNQ88_003803</name>
</gene>
<sequence>MTKIISIINHKGGVGKTTTTANLGAALANLDKKILLVDFDPQANLSDHLGIPFDELDQDIVDVIMDDQSIEPFFIKENLHIVAGNLELAAAEKEFSNSIKAYIKLKKALKSITESYDFVLIDCPPSLGFFTLNALNASTDVIIPVEPEGMAAGGLQTVRDAISEVQDVNDDIKLLGVLITKQRGLVVGKDLEESIRDNHQPVFETVIRNYKHFPEASTLGLSIFDHAPSSNAALDYASLAKEVMNG</sequence>
<dbReference type="Proteomes" id="UP001185092">
    <property type="component" value="Unassembled WGS sequence"/>
</dbReference>
<dbReference type="EMBL" id="JAVDQD010000005">
    <property type="protein sequence ID" value="MDR6240727.1"/>
    <property type="molecule type" value="Genomic_DNA"/>
</dbReference>
<dbReference type="AlphaFoldDB" id="A0AAE3XQH6"/>
<dbReference type="RefSeq" id="WP_309940884.1">
    <property type="nucleotide sequence ID" value="NZ_AP025306.1"/>
</dbReference>
<keyword evidence="3" id="KW-1185">Reference proteome</keyword>
<dbReference type="InterPro" id="IPR050678">
    <property type="entry name" value="DNA_Partitioning_ATPase"/>
</dbReference>
<reference evidence="2" key="1">
    <citation type="submission" date="2023-07" db="EMBL/GenBank/DDBJ databases">
        <title>Genomic Encyclopedia of Type Strains, Phase IV (KMG-IV): sequencing the most valuable type-strain genomes for metagenomic binning, comparative biology and taxonomic classification.</title>
        <authorList>
            <person name="Goeker M."/>
        </authorList>
    </citation>
    <scope>NUCLEOTIDE SEQUENCE</scope>
    <source>
        <strain evidence="2">DSM 26174</strain>
    </source>
</reference>
<dbReference type="InterPro" id="IPR025669">
    <property type="entry name" value="AAA_dom"/>
</dbReference>
<accession>A0AAE3XQH6</accession>
<dbReference type="Pfam" id="PF13614">
    <property type="entry name" value="AAA_31"/>
    <property type="match status" value="1"/>
</dbReference>
<protein>
    <submittedName>
        <fullName evidence="2">Chromosome partitioning protein</fullName>
    </submittedName>
</protein>
<dbReference type="FunFam" id="3.40.50.300:FF:000285">
    <property type="entry name" value="Sporulation initiation inhibitor Soj"/>
    <property type="match status" value="1"/>
</dbReference>
<dbReference type="InterPro" id="IPR027417">
    <property type="entry name" value="P-loop_NTPase"/>
</dbReference>
<evidence type="ECO:0000313" key="2">
    <source>
        <dbReference type="EMBL" id="MDR6240727.1"/>
    </source>
</evidence>
<evidence type="ECO:0000313" key="3">
    <source>
        <dbReference type="Proteomes" id="UP001185092"/>
    </source>
</evidence>